<dbReference type="AlphaFoldDB" id="A0A7S3P6D2"/>
<proteinExistence type="inferred from homology"/>
<dbReference type="EC" id="4.1.1.112" evidence="9"/>
<keyword evidence="5 9" id="KW-0456">Lyase</keyword>
<dbReference type="CDD" id="cd16841">
    <property type="entry name" value="RraA_family"/>
    <property type="match status" value="1"/>
</dbReference>
<keyword evidence="8" id="KW-0460">Magnesium</keyword>
<comment type="similarity">
    <text evidence="2 9">Belongs to the class II aldolase/RraA-like family.</text>
</comment>
<comment type="subunit">
    <text evidence="3 9">Homotrimer.</text>
</comment>
<dbReference type="GO" id="GO:0046872">
    <property type="term" value="F:metal ion binding"/>
    <property type="evidence" value="ECO:0007669"/>
    <property type="project" value="UniProtKB-KW"/>
</dbReference>
<dbReference type="GO" id="GO:0047443">
    <property type="term" value="F:4-hydroxy-4-methyl-2-oxoglutarate aldolase activity"/>
    <property type="evidence" value="ECO:0007669"/>
    <property type="project" value="UniProtKB-EC"/>
</dbReference>
<dbReference type="GO" id="GO:0051252">
    <property type="term" value="P:regulation of RNA metabolic process"/>
    <property type="evidence" value="ECO:0007669"/>
    <property type="project" value="InterPro"/>
</dbReference>
<dbReference type="InterPro" id="IPR010203">
    <property type="entry name" value="RraA"/>
</dbReference>
<dbReference type="PANTHER" id="PTHR33254:SF4">
    <property type="entry name" value="4-HYDROXY-4-METHYL-2-OXOGLUTARATE ALDOLASE 3-RELATED"/>
    <property type="match status" value="1"/>
</dbReference>
<evidence type="ECO:0000256" key="5">
    <source>
        <dbReference type="ARBA" id="ARBA00023239"/>
    </source>
</evidence>
<dbReference type="Pfam" id="PF03737">
    <property type="entry name" value="RraA-like"/>
    <property type="match status" value="1"/>
</dbReference>
<evidence type="ECO:0000256" key="9">
    <source>
        <dbReference type="RuleBase" id="RU004338"/>
    </source>
</evidence>
<evidence type="ECO:0000256" key="3">
    <source>
        <dbReference type="ARBA" id="ARBA00011233"/>
    </source>
</evidence>
<keyword evidence="4 8" id="KW-0479">Metal-binding</keyword>
<evidence type="ECO:0000256" key="4">
    <source>
        <dbReference type="ARBA" id="ARBA00022723"/>
    </source>
</evidence>
<accession>A0A7S3P6D2</accession>
<dbReference type="InterPro" id="IPR036704">
    <property type="entry name" value="RraA/RraA-like_sf"/>
</dbReference>
<dbReference type="SUPFAM" id="SSF89562">
    <property type="entry name" value="RraA-like"/>
    <property type="match status" value="1"/>
</dbReference>
<evidence type="ECO:0000313" key="10">
    <source>
        <dbReference type="EMBL" id="CAE0416063.1"/>
    </source>
</evidence>
<organism evidence="10">
    <name type="scientific">Amphora coffeiformis</name>
    <dbReference type="NCBI Taxonomy" id="265554"/>
    <lineage>
        <taxon>Eukaryota</taxon>
        <taxon>Sar</taxon>
        <taxon>Stramenopiles</taxon>
        <taxon>Ochrophyta</taxon>
        <taxon>Bacillariophyta</taxon>
        <taxon>Bacillariophyceae</taxon>
        <taxon>Bacillariophycidae</taxon>
        <taxon>Thalassiophysales</taxon>
        <taxon>Catenulaceae</taxon>
        <taxon>Amphora</taxon>
    </lineage>
</organism>
<sequence length="238" mass="26265">MRRALLSFPKRLLKFCSSPTIAPRARTAGYFRQPQHRRLLVSSCFRPMTTTPASLATADHHHHDRSLLSQATADLYDLFLDNARVPIDIAWQSYGQLSHFSGSVCTIRCFEDNSRIKECAESPGHGRVMVVDAGGSRRCAVLGDMIAEMARDNGWQGIIVYGCVRDVAFLRTLENFGVMALGSIPRKSTRRGEGQTDLTIRVGNVEVNTGDFVVADADGILFLSKEQVERKKGSSSSS</sequence>
<reference evidence="10" key="1">
    <citation type="submission" date="2021-01" db="EMBL/GenBank/DDBJ databases">
        <authorList>
            <person name="Corre E."/>
            <person name="Pelletier E."/>
            <person name="Niang G."/>
            <person name="Scheremetjew M."/>
            <person name="Finn R."/>
            <person name="Kale V."/>
            <person name="Holt S."/>
            <person name="Cochrane G."/>
            <person name="Meng A."/>
            <person name="Brown T."/>
            <person name="Cohen L."/>
        </authorList>
    </citation>
    <scope>NUCLEOTIDE SEQUENCE</scope>
    <source>
        <strain evidence="10">CCMP127</strain>
    </source>
</reference>
<evidence type="ECO:0000256" key="2">
    <source>
        <dbReference type="ARBA" id="ARBA00008621"/>
    </source>
</evidence>
<dbReference type="NCBIfam" id="TIGR01935">
    <property type="entry name" value="NOT-MenG"/>
    <property type="match status" value="1"/>
</dbReference>
<feature type="binding site" evidence="8">
    <location>
        <begin position="143"/>
        <end position="146"/>
    </location>
    <ligand>
        <name>substrate</name>
    </ligand>
</feature>
<evidence type="ECO:0000256" key="7">
    <source>
        <dbReference type="ARBA" id="ARBA00047973"/>
    </source>
</evidence>
<evidence type="ECO:0000256" key="8">
    <source>
        <dbReference type="PIRSR" id="PIRSR605493-1"/>
    </source>
</evidence>
<feature type="binding site" evidence="8">
    <location>
        <position position="166"/>
    </location>
    <ligand>
        <name>Mg(2+)</name>
        <dbReference type="ChEBI" id="CHEBI:18420"/>
    </ligand>
</feature>
<comment type="catalytic activity">
    <reaction evidence="1 9">
        <text>4-hydroxy-4-methyl-2-oxoglutarate = 2 pyruvate</text>
        <dbReference type="Rhea" id="RHEA:22748"/>
        <dbReference type="ChEBI" id="CHEBI:15361"/>
        <dbReference type="ChEBI" id="CHEBI:58276"/>
        <dbReference type="EC" id="4.1.3.17"/>
    </reaction>
</comment>
<name>A0A7S3P6D2_9STRA</name>
<dbReference type="Gene3D" id="3.50.30.40">
    <property type="entry name" value="Ribonuclease E inhibitor RraA/RraA-like"/>
    <property type="match status" value="1"/>
</dbReference>
<comment type="cofactor">
    <cofactor evidence="9">
        <name>a divalent metal cation</name>
        <dbReference type="ChEBI" id="CHEBI:60240"/>
    </cofactor>
</comment>
<dbReference type="PANTHER" id="PTHR33254">
    <property type="entry name" value="4-HYDROXY-4-METHYL-2-OXOGLUTARATE ALDOLASE 3-RELATED"/>
    <property type="match status" value="1"/>
</dbReference>
<protein>
    <recommendedName>
        <fullName evidence="9">4-hydroxy-4-methyl-2-oxoglutarate aldolase</fullName>
        <shortName evidence="9">HMG aldolase</shortName>
        <ecNumber evidence="9">4.1.1.112</ecNumber>
        <ecNumber evidence="9">4.1.3.17</ecNumber>
    </recommendedName>
    <alternativeName>
        <fullName evidence="9">Oxaloacetate decarboxylase</fullName>
    </alternativeName>
</protein>
<evidence type="ECO:0000256" key="1">
    <source>
        <dbReference type="ARBA" id="ARBA00001342"/>
    </source>
</evidence>
<feature type="binding site" evidence="8">
    <location>
        <position position="165"/>
    </location>
    <ligand>
        <name>substrate</name>
    </ligand>
</feature>
<dbReference type="InterPro" id="IPR005493">
    <property type="entry name" value="RraA/RraA-like"/>
</dbReference>
<dbReference type="GO" id="GO:0008948">
    <property type="term" value="F:oxaloacetate decarboxylase activity"/>
    <property type="evidence" value="ECO:0007669"/>
    <property type="project" value="UniProtKB-EC"/>
</dbReference>
<dbReference type="EMBL" id="HBIM01016912">
    <property type="protein sequence ID" value="CAE0416063.1"/>
    <property type="molecule type" value="Transcribed_RNA"/>
</dbReference>
<dbReference type="GO" id="GO:0008428">
    <property type="term" value="F:ribonuclease inhibitor activity"/>
    <property type="evidence" value="ECO:0007669"/>
    <property type="project" value="InterPro"/>
</dbReference>
<dbReference type="NCBIfam" id="NF006875">
    <property type="entry name" value="PRK09372.1"/>
    <property type="match status" value="1"/>
</dbReference>
<comment type="cofactor">
    <cofactor evidence="8">
        <name>Mg(2+)</name>
        <dbReference type="ChEBI" id="CHEBI:18420"/>
    </cofactor>
</comment>
<comment type="function">
    <text evidence="6 9">Catalyzes the aldol cleavage of 4-hydroxy-4-methyl-2-oxoglutarate (HMG) into 2 molecules of pyruvate. Also contains a secondary oxaloacetate (OAA) decarboxylase activity due to the common pyruvate enolate transition state formed following C-C bond cleavage in the retro-aldol and decarboxylation reactions.</text>
</comment>
<comment type="catalytic activity">
    <reaction evidence="7 9">
        <text>oxaloacetate + H(+) = pyruvate + CO2</text>
        <dbReference type="Rhea" id="RHEA:15641"/>
        <dbReference type="ChEBI" id="CHEBI:15361"/>
        <dbReference type="ChEBI" id="CHEBI:15378"/>
        <dbReference type="ChEBI" id="CHEBI:16452"/>
        <dbReference type="ChEBI" id="CHEBI:16526"/>
        <dbReference type="EC" id="4.1.1.112"/>
    </reaction>
</comment>
<gene>
    <name evidence="10" type="ORF">ACOF00016_LOCUS13129</name>
</gene>
<dbReference type="EC" id="4.1.3.17" evidence="9"/>
<evidence type="ECO:0000256" key="6">
    <source>
        <dbReference type="ARBA" id="ARBA00025046"/>
    </source>
</evidence>